<keyword evidence="3" id="KW-1185">Reference proteome</keyword>
<comment type="caution">
    <text evidence="2">The sequence shown here is derived from an EMBL/GenBank/DDBJ whole genome shotgun (WGS) entry which is preliminary data.</text>
</comment>
<evidence type="ECO:0000313" key="2">
    <source>
        <dbReference type="EMBL" id="MBC5731147.1"/>
    </source>
</evidence>
<name>A0ABR7HUL4_9FIRM</name>
<feature type="domain" description="Protein CotJB" evidence="1">
    <location>
        <begin position="73"/>
        <end position="146"/>
    </location>
</feature>
<organism evidence="2 3">
    <name type="scientific">Pseudoflavonifractor hominis</name>
    <dbReference type="NCBI Taxonomy" id="2763059"/>
    <lineage>
        <taxon>Bacteria</taxon>
        <taxon>Bacillati</taxon>
        <taxon>Bacillota</taxon>
        <taxon>Clostridia</taxon>
        <taxon>Eubacteriales</taxon>
        <taxon>Oscillospiraceae</taxon>
        <taxon>Pseudoflavonifractor</taxon>
    </lineage>
</organism>
<sequence>MEQAPGAENDRCSDGCGPLPECAPLAVPYVAFQQTDSKRYNRQEALNNGTLFPGLNLPFHLKPEAADVVNGPLAELQALEFVLVELGQYLDTHQSDQEAFALYQQYAAMEEEGRRQYEALHGPLRQTATASSENWTQWLKDPWPWNLAEGGKR</sequence>
<dbReference type="Pfam" id="PF12652">
    <property type="entry name" value="CotJB"/>
    <property type="match status" value="1"/>
</dbReference>
<keyword evidence="2" id="KW-0946">Virion</keyword>
<gene>
    <name evidence="2" type="ORF">H8S34_09935</name>
</gene>
<reference evidence="2 3" key="1">
    <citation type="submission" date="2020-08" db="EMBL/GenBank/DDBJ databases">
        <title>Genome public.</title>
        <authorList>
            <person name="Liu C."/>
            <person name="Sun Q."/>
        </authorList>
    </citation>
    <scope>NUCLEOTIDE SEQUENCE [LARGE SCALE GENOMIC DNA]</scope>
    <source>
        <strain evidence="2 3">New-38</strain>
    </source>
</reference>
<evidence type="ECO:0000313" key="3">
    <source>
        <dbReference type="Proteomes" id="UP000660021"/>
    </source>
</evidence>
<dbReference type="Pfam" id="PF11007">
    <property type="entry name" value="CotJA"/>
    <property type="match status" value="1"/>
</dbReference>
<protein>
    <submittedName>
        <fullName evidence="2">Spore coat protein CotJB</fullName>
    </submittedName>
</protein>
<accession>A0ABR7HUL4</accession>
<evidence type="ECO:0000259" key="1">
    <source>
        <dbReference type="Pfam" id="PF12652"/>
    </source>
</evidence>
<proteinExistence type="predicted"/>
<dbReference type="InterPro" id="IPR024207">
    <property type="entry name" value="CotJB_dom"/>
</dbReference>
<dbReference type="EMBL" id="JACOPR010000005">
    <property type="protein sequence ID" value="MBC5731147.1"/>
    <property type="molecule type" value="Genomic_DNA"/>
</dbReference>
<dbReference type="Proteomes" id="UP000660021">
    <property type="component" value="Unassembled WGS sequence"/>
</dbReference>
<keyword evidence="2" id="KW-0167">Capsid protein</keyword>
<dbReference type="InterPro" id="IPR020256">
    <property type="entry name" value="Spore_coat_CotJA"/>
</dbReference>